<keyword evidence="5" id="KW-0963">Cytoplasm</keyword>
<dbReference type="FunFam" id="3.40.50.261:FF:000004">
    <property type="entry name" value="ATP-citrate synthase subunit"/>
    <property type="match status" value="1"/>
</dbReference>
<keyword evidence="7" id="KW-0597">Phosphoprotein</keyword>
<dbReference type="GO" id="GO:0005524">
    <property type="term" value="F:ATP binding"/>
    <property type="evidence" value="ECO:0007669"/>
    <property type="project" value="UniProtKB-KW"/>
</dbReference>
<dbReference type="PROSITE" id="PS00399">
    <property type="entry name" value="SUCCINYL_COA_LIG_2"/>
    <property type="match status" value="1"/>
</dbReference>
<evidence type="ECO:0000256" key="13">
    <source>
        <dbReference type="ARBA" id="ARBA00023098"/>
    </source>
</evidence>
<dbReference type="Pfam" id="PF16114">
    <property type="entry name" value="Citrate_bind"/>
    <property type="match status" value="1"/>
</dbReference>
<evidence type="ECO:0000256" key="2">
    <source>
        <dbReference type="ARBA" id="ARBA00005899"/>
    </source>
</evidence>
<dbReference type="PROSITE" id="PS01217">
    <property type="entry name" value="SUCCINYL_COA_LIG_3"/>
    <property type="match status" value="1"/>
</dbReference>
<dbReference type="InterPro" id="IPR056749">
    <property type="entry name" value="Citrate_synth_N"/>
</dbReference>
<keyword evidence="10" id="KW-0547">Nucleotide-binding</keyword>
<dbReference type="SUPFAM" id="SSF48256">
    <property type="entry name" value="Citrate synthase"/>
    <property type="match status" value="1"/>
</dbReference>
<dbReference type="Pfam" id="PF00549">
    <property type="entry name" value="Ligase_CoA"/>
    <property type="match status" value="1"/>
</dbReference>
<feature type="domain" description="ATP-citrate synthase ATP-grasp" evidence="16">
    <location>
        <begin position="2"/>
        <end position="233"/>
    </location>
</feature>
<proteinExistence type="inferred from homology"/>
<reference evidence="17" key="1">
    <citation type="journal article" date="2010" name="Science">
        <title>Plasticity of animal genome architecture unmasked by rapid evolution of a pelagic tunicate.</title>
        <authorList>
            <person name="Denoeud F."/>
            <person name="Henriet S."/>
            <person name="Mungpakdee S."/>
            <person name="Aury J.M."/>
            <person name="Da Silva C."/>
            <person name="Brinkmann H."/>
            <person name="Mikhaleva J."/>
            <person name="Olsen L.C."/>
            <person name="Jubin C."/>
            <person name="Canestro C."/>
            <person name="Bouquet J.M."/>
            <person name="Danks G."/>
            <person name="Poulain J."/>
            <person name="Campsteijn C."/>
            <person name="Adamski M."/>
            <person name="Cross I."/>
            <person name="Yadetie F."/>
            <person name="Muffato M."/>
            <person name="Louis A."/>
            <person name="Butcher S."/>
            <person name="Tsagkogeorga G."/>
            <person name="Konrad A."/>
            <person name="Singh S."/>
            <person name="Jensen M.F."/>
            <person name="Cong E.H."/>
            <person name="Eikeseth-Otteraa H."/>
            <person name="Noel B."/>
            <person name="Anthouard V."/>
            <person name="Porcel B.M."/>
            <person name="Kachouri-Lafond R."/>
            <person name="Nishino A."/>
            <person name="Ugolini M."/>
            <person name="Chourrout P."/>
            <person name="Nishida H."/>
            <person name="Aasland R."/>
            <person name="Huzurbazar S."/>
            <person name="Westhof E."/>
            <person name="Delsuc F."/>
            <person name="Lehrach H."/>
            <person name="Reinhardt R."/>
            <person name="Weissenbach J."/>
            <person name="Roy S.W."/>
            <person name="Artiguenave F."/>
            <person name="Postlethwait J.H."/>
            <person name="Manak J.R."/>
            <person name="Thompson E.M."/>
            <person name="Jaillon O."/>
            <person name="Du Pasquier L."/>
            <person name="Boudinot P."/>
            <person name="Liberles D.A."/>
            <person name="Volff J.N."/>
            <person name="Philippe H."/>
            <person name="Lenhard B."/>
            <person name="Roest Crollius H."/>
            <person name="Wincker P."/>
            <person name="Chourrout D."/>
        </authorList>
    </citation>
    <scope>NUCLEOTIDE SEQUENCE [LARGE SCALE GENOMIC DNA]</scope>
</reference>
<dbReference type="OrthoDB" id="3261737at2759"/>
<accession>E4WZV7</accession>
<organism evidence="17">
    <name type="scientific">Oikopleura dioica</name>
    <name type="common">Tunicate</name>
    <dbReference type="NCBI Taxonomy" id="34765"/>
    <lineage>
        <taxon>Eukaryota</taxon>
        <taxon>Metazoa</taxon>
        <taxon>Chordata</taxon>
        <taxon>Tunicata</taxon>
        <taxon>Appendicularia</taxon>
        <taxon>Copelata</taxon>
        <taxon>Oikopleuridae</taxon>
        <taxon>Oikopleura</taxon>
    </lineage>
</organism>
<dbReference type="InterPro" id="IPR002020">
    <property type="entry name" value="Citrate_synthase"/>
</dbReference>
<dbReference type="InterPro" id="IPR016102">
    <property type="entry name" value="Succinyl-CoA_synth-like"/>
</dbReference>
<evidence type="ECO:0000259" key="16">
    <source>
        <dbReference type="Pfam" id="PF24948"/>
    </source>
</evidence>
<dbReference type="InterPro" id="IPR017866">
    <property type="entry name" value="Succ-CoA_synthase_bsu_CS"/>
</dbReference>
<dbReference type="GO" id="GO:0003878">
    <property type="term" value="F:ATP citrate synthase activity"/>
    <property type="evidence" value="ECO:0007669"/>
    <property type="project" value="UniProtKB-EC"/>
</dbReference>
<sequence length="899" mass="97749">MSVKAISEFDAKRLVWNNINLSCVANKNLAIPVNPATDFNSIRASYSWAQDSSLVAKPDQLIKRRGKLGLVKVKCSLDDAAVWITDKQKDPFTIGNTSGKLKNFIIEPFVAHEEKDEMYVAIYGTKAGDKILFHHEGGVDIGDVDEKAVSLDVDVDQKLKKNDVEEKLLAGVKDADQKALVAEFIVGLFAVYRKLYFAYMEINPIVVRDGKIYILDLAAKLDQCAEYICSREWGSLTFPPPFGRDAFPEEKYIAELDAKSGSSMKLTIMNPKGNIWTMVAGGGASVIYSDTICELGGTSELANYGEYSGAPSEQQTYDYARTILSLLTRYPHPEGKKLIIGGGIANFTNVAATFKGIVRALKEYQMQLQEHKTQIFVRRGGPNYQEGLRIMKELGDTLGVPLHVFGPETHMTAVVAMALGQRASTSSSSSKTRASTTANFLLATSSTSVLGAAKRRVYSQKIHKRSFGACRIALYRECLISISCVVEASHPSWLPFIHSSVIIIKSSTGATKKFLFLFTKNMSDAIASFPKADVVINFASLRSAEEATKDILKYSQIRTIATIAEGIPENKTKLLNKMAHERGVTIIGPATVGGIKPGCFKIGNTGGMLDNILDSKLYRPGSVAYVSRSGGMSNELNNIISRNTNGVFEGCAIGGDRYPGSNFYDHLIRYHNNPKVELLVLLGEIGGLEEYEIIKAKENGLITKPVVAWCIGTCAKLFGSDVQFGHAGASANANAETAVAKNEALREAGFVVPTSFDGLGDAIKTAYQQLVQDGVIVEEEEVPPPTVPMDYNWARELGLIRKPASFMSSVSDERGQELSYAGVPISKVFESDMGIGGVLSLLWFQKRLPTYAAKFLEMCLMVTADHGPAVSGAHNTIVCARAGKDLVSSLTSGLLTIDL</sequence>
<dbReference type="PANTHER" id="PTHR23118">
    <property type="entry name" value="ATP-CITRATE SYNTHASE"/>
    <property type="match status" value="1"/>
</dbReference>
<dbReference type="InterPro" id="IPR036291">
    <property type="entry name" value="NAD(P)-bd_dom_sf"/>
</dbReference>
<evidence type="ECO:0000256" key="7">
    <source>
        <dbReference type="ARBA" id="ARBA00022553"/>
    </source>
</evidence>
<comment type="similarity">
    <text evidence="3">In the N-terminal section; belongs to the succinate/malate CoA ligase beta subunit family.</text>
</comment>
<dbReference type="SUPFAM" id="SSF56059">
    <property type="entry name" value="Glutathione synthetase ATP-binding domain-like"/>
    <property type="match status" value="1"/>
</dbReference>
<dbReference type="InParanoid" id="E4WZV7"/>
<evidence type="ECO:0000313" key="18">
    <source>
        <dbReference type="Proteomes" id="UP000001307"/>
    </source>
</evidence>
<evidence type="ECO:0000313" key="17">
    <source>
        <dbReference type="EMBL" id="CBY22703.1"/>
    </source>
</evidence>
<dbReference type="GO" id="GO:0005829">
    <property type="term" value="C:cytosol"/>
    <property type="evidence" value="ECO:0007669"/>
    <property type="project" value="TreeGrafter"/>
</dbReference>
<keyword evidence="9" id="KW-0479">Metal-binding</keyword>
<keyword evidence="8" id="KW-0808">Transferase</keyword>
<dbReference type="InterPro" id="IPR005811">
    <property type="entry name" value="SUCC_ACL_C"/>
</dbReference>
<dbReference type="PANTHER" id="PTHR23118:SF42">
    <property type="entry name" value="ATP-CITRATE SYNTHASE"/>
    <property type="match status" value="1"/>
</dbReference>
<evidence type="ECO:0000256" key="11">
    <source>
        <dbReference type="ARBA" id="ARBA00022840"/>
    </source>
</evidence>
<comment type="similarity">
    <text evidence="2">In the C-terminal section; belongs to the succinate/malate CoA ligase alpha subunit family.</text>
</comment>
<dbReference type="SUPFAM" id="SSF51735">
    <property type="entry name" value="NAD(P)-binding Rossmann-fold domains"/>
    <property type="match status" value="1"/>
</dbReference>
<dbReference type="Gene3D" id="3.40.50.261">
    <property type="entry name" value="Succinyl-CoA synthetase domains"/>
    <property type="match status" value="2"/>
</dbReference>
<gene>
    <name evidence="17" type="ORF">GSOID_T00013472001</name>
</gene>
<dbReference type="EMBL" id="FN653019">
    <property type="protein sequence ID" value="CBY22703.1"/>
    <property type="molecule type" value="Genomic_DNA"/>
</dbReference>
<evidence type="ECO:0000259" key="15">
    <source>
        <dbReference type="Pfam" id="PF16114"/>
    </source>
</evidence>
<keyword evidence="6" id="KW-0444">Lipid biosynthesis</keyword>
<evidence type="ECO:0000256" key="3">
    <source>
        <dbReference type="ARBA" id="ARBA00010719"/>
    </source>
</evidence>
<evidence type="ECO:0000256" key="1">
    <source>
        <dbReference type="ARBA" id="ARBA00004496"/>
    </source>
</evidence>
<evidence type="ECO:0000256" key="9">
    <source>
        <dbReference type="ARBA" id="ARBA00022723"/>
    </source>
</evidence>
<dbReference type="EC" id="2.3.3.8" evidence="4"/>
<keyword evidence="18" id="KW-1185">Reference proteome</keyword>
<evidence type="ECO:0000256" key="4">
    <source>
        <dbReference type="ARBA" id="ARBA00012639"/>
    </source>
</evidence>
<evidence type="ECO:0000256" key="12">
    <source>
        <dbReference type="ARBA" id="ARBA00022842"/>
    </source>
</evidence>
<dbReference type="FunFam" id="3.40.50.261:FF:000003">
    <property type="entry name" value="ATP-citrate synthase subunit"/>
    <property type="match status" value="1"/>
</dbReference>
<dbReference type="InterPro" id="IPR017440">
    <property type="entry name" value="Cit_synth/succinyl-CoA_lig_AS"/>
</dbReference>
<comment type="subcellular location">
    <subcellularLocation>
        <location evidence="1">Cytoplasm</location>
    </subcellularLocation>
</comment>
<name>E4WZV7_OIKDI</name>
<feature type="domain" description="ATP-citrate synthase/succinyl-CoA ligase C-terminal" evidence="14">
    <location>
        <begin position="626"/>
        <end position="750"/>
    </location>
</feature>
<dbReference type="InterPro" id="IPR036969">
    <property type="entry name" value="Citrate_synthase_sf"/>
</dbReference>
<protein>
    <recommendedName>
        <fullName evidence="4">ATP citrate synthase</fullName>
        <ecNumber evidence="4">2.3.3.8</ecNumber>
    </recommendedName>
</protein>
<feature type="domain" description="ATP-citrate synthase citrate-binding" evidence="15">
    <location>
        <begin position="244"/>
        <end position="420"/>
    </location>
</feature>
<dbReference type="AlphaFoldDB" id="E4WZV7"/>
<dbReference type="InterPro" id="IPR032263">
    <property type="entry name" value="Citrate-bd"/>
</dbReference>
<evidence type="ECO:0000256" key="6">
    <source>
        <dbReference type="ARBA" id="ARBA00022516"/>
    </source>
</evidence>
<evidence type="ECO:0000256" key="5">
    <source>
        <dbReference type="ARBA" id="ARBA00022490"/>
    </source>
</evidence>
<dbReference type="SUPFAM" id="SSF52210">
    <property type="entry name" value="Succinyl-CoA synthetase domains"/>
    <property type="match status" value="1"/>
</dbReference>
<dbReference type="GO" id="GO:0046872">
    <property type="term" value="F:metal ion binding"/>
    <property type="evidence" value="ECO:0007669"/>
    <property type="project" value="UniProtKB-KW"/>
</dbReference>
<evidence type="ECO:0000256" key="8">
    <source>
        <dbReference type="ARBA" id="ARBA00022679"/>
    </source>
</evidence>
<keyword evidence="12" id="KW-0460">Magnesium</keyword>
<dbReference type="GO" id="GO:0006085">
    <property type="term" value="P:acetyl-CoA biosynthetic process"/>
    <property type="evidence" value="ECO:0007669"/>
    <property type="project" value="TreeGrafter"/>
</dbReference>
<dbReference type="GO" id="GO:0006633">
    <property type="term" value="P:fatty acid biosynthetic process"/>
    <property type="evidence" value="ECO:0007669"/>
    <property type="project" value="TreeGrafter"/>
</dbReference>
<dbReference type="Pfam" id="PF24948">
    <property type="entry name" value="Citrate_synth_N"/>
    <property type="match status" value="1"/>
</dbReference>
<dbReference type="Gene3D" id="3.40.50.720">
    <property type="entry name" value="NAD(P)-binding Rossmann-like Domain"/>
    <property type="match status" value="1"/>
</dbReference>
<keyword evidence="13" id="KW-0443">Lipid metabolism</keyword>
<evidence type="ECO:0000256" key="10">
    <source>
        <dbReference type="ARBA" id="ARBA00022741"/>
    </source>
</evidence>
<evidence type="ECO:0000259" key="14">
    <source>
        <dbReference type="Pfam" id="PF00549"/>
    </source>
</evidence>
<dbReference type="Gene3D" id="3.30.470.110">
    <property type="match status" value="1"/>
</dbReference>
<keyword evidence="11" id="KW-0067">ATP-binding</keyword>
<dbReference type="Proteomes" id="UP000001307">
    <property type="component" value="Unassembled WGS sequence"/>
</dbReference>